<dbReference type="InterPro" id="IPR046219">
    <property type="entry name" value="DUF6252"/>
</dbReference>
<reference evidence="3" key="1">
    <citation type="journal article" date="2019" name="Int. J. Syst. Evol. Microbiol.">
        <title>The Global Catalogue of Microorganisms (GCM) 10K type strain sequencing project: providing services to taxonomists for standard genome sequencing and annotation.</title>
        <authorList>
            <consortium name="The Broad Institute Genomics Platform"/>
            <consortium name="The Broad Institute Genome Sequencing Center for Infectious Disease"/>
            <person name="Wu L."/>
            <person name="Ma J."/>
        </authorList>
    </citation>
    <scope>NUCLEOTIDE SEQUENCE [LARGE SCALE GENOMIC DNA]</scope>
    <source>
        <strain evidence="3">JCM 17633</strain>
    </source>
</reference>
<proteinExistence type="predicted"/>
<sequence length="442" mass="47514">MKKFTLITLVFLTLFGCGDEVQFNSPAIQGSYDNQFWRAKSFGASIDATGALTIKGINNAETLELFLPSASINVDGYILGDVESIEARFTKADGTVYSTNNSNGTSPDYEDYGEIRLTEILNNTFTGTFRFNAYSASGDVVNFTGSTHDVEQSTGDPIYGGIFYKVPLLSGSIPTNPIVCADVEDLANEAEGAYEAATSSDLEFIIKADFEAACNNYIAALNVQRNYCGDPDGSIQEMIDNLGNCVMSCEDAIHNVTEAESQYITATIGNFNEKCAQYLFYLQEQIEICGDADGSIQEEIDALDCADDDNDGVPNVFEDFNGDGDLTNDDTDGDGIPNYLDDDDDGDGVLTIDEAKDEDGNPIDTDGDGDVNYLDNDDDGDGLFSNYETGDTDGDGVPDYLDNDDDGDSILTLNENADPNGDGNPDDAVDTDGNGIPDYLQP</sequence>
<feature type="compositionally biased region" description="Acidic residues" evidence="1">
    <location>
        <begin position="355"/>
        <end position="381"/>
    </location>
</feature>
<name>A0ABP8D258_9FLAO</name>
<dbReference type="SUPFAM" id="SSF103647">
    <property type="entry name" value="TSP type-3 repeat"/>
    <property type="match status" value="1"/>
</dbReference>
<dbReference type="EMBL" id="BAABCB010000030">
    <property type="protein sequence ID" value="GAA4246236.1"/>
    <property type="molecule type" value="Genomic_DNA"/>
</dbReference>
<feature type="compositionally biased region" description="Acidic residues" evidence="1">
    <location>
        <begin position="390"/>
        <end position="408"/>
    </location>
</feature>
<dbReference type="Proteomes" id="UP001501682">
    <property type="component" value="Unassembled WGS sequence"/>
</dbReference>
<evidence type="ECO:0000313" key="3">
    <source>
        <dbReference type="Proteomes" id="UP001501682"/>
    </source>
</evidence>
<dbReference type="RefSeq" id="WP_334465583.1">
    <property type="nucleotide sequence ID" value="NZ_BAABCB010000030.1"/>
</dbReference>
<keyword evidence="3" id="KW-1185">Reference proteome</keyword>
<feature type="region of interest" description="Disordered" evidence="1">
    <location>
        <begin position="314"/>
        <end position="442"/>
    </location>
</feature>
<accession>A0ABP8D258</accession>
<dbReference type="Pfam" id="PF19765">
    <property type="entry name" value="DUF6252"/>
    <property type="match status" value="1"/>
</dbReference>
<dbReference type="Gene3D" id="4.10.1080.10">
    <property type="entry name" value="TSP type-3 repeat"/>
    <property type="match status" value="1"/>
</dbReference>
<evidence type="ECO:0008006" key="4">
    <source>
        <dbReference type="Google" id="ProtNLM"/>
    </source>
</evidence>
<dbReference type="InterPro" id="IPR028974">
    <property type="entry name" value="TSP_type-3_rpt"/>
</dbReference>
<feature type="compositionally biased region" description="Acidic residues" evidence="1">
    <location>
        <begin position="320"/>
        <end position="333"/>
    </location>
</feature>
<feature type="compositionally biased region" description="Low complexity" evidence="1">
    <location>
        <begin position="414"/>
        <end position="423"/>
    </location>
</feature>
<organism evidence="2 3">
    <name type="scientific">Winogradskyella damuponensis</name>
    <dbReference type="NCBI Taxonomy" id="943939"/>
    <lineage>
        <taxon>Bacteria</taxon>
        <taxon>Pseudomonadati</taxon>
        <taxon>Bacteroidota</taxon>
        <taxon>Flavobacteriia</taxon>
        <taxon>Flavobacteriales</taxon>
        <taxon>Flavobacteriaceae</taxon>
        <taxon>Winogradskyella</taxon>
    </lineage>
</organism>
<protein>
    <recommendedName>
        <fullName evidence="4">Thrombospondin type 3 repeat-containing protein</fullName>
    </recommendedName>
</protein>
<dbReference type="PROSITE" id="PS51257">
    <property type="entry name" value="PROKAR_LIPOPROTEIN"/>
    <property type="match status" value="1"/>
</dbReference>
<comment type="caution">
    <text evidence="2">The sequence shown here is derived from an EMBL/GenBank/DDBJ whole genome shotgun (WGS) entry which is preliminary data.</text>
</comment>
<gene>
    <name evidence="2" type="ORF">GCM10022292_31830</name>
</gene>
<evidence type="ECO:0000256" key="1">
    <source>
        <dbReference type="SAM" id="MobiDB-lite"/>
    </source>
</evidence>
<evidence type="ECO:0000313" key="2">
    <source>
        <dbReference type="EMBL" id="GAA4246236.1"/>
    </source>
</evidence>